<organism evidence="1 2">
    <name type="scientific">Halomonas icarae</name>
    <dbReference type="NCBI Taxonomy" id="2691040"/>
    <lineage>
        <taxon>Bacteria</taxon>
        <taxon>Pseudomonadati</taxon>
        <taxon>Pseudomonadota</taxon>
        <taxon>Gammaproteobacteria</taxon>
        <taxon>Oceanospirillales</taxon>
        <taxon>Halomonadaceae</taxon>
        <taxon>Halomonas</taxon>
    </lineage>
</organism>
<evidence type="ECO:0008006" key="3">
    <source>
        <dbReference type="Google" id="ProtNLM"/>
    </source>
</evidence>
<gene>
    <name evidence="1" type="ORF">GRB80_01825</name>
</gene>
<reference evidence="1 2" key="1">
    <citation type="submission" date="2019-12" db="EMBL/GenBank/DDBJ databases">
        <title>Draft genome sequencing of Halomonas icarensis D1-1.</title>
        <authorList>
            <person name="Pandiyan K."/>
            <person name="Kushwaha P."/>
            <person name="Gowdham M."/>
            <person name="Chakdar H."/>
            <person name="Singh A."/>
            <person name="Kumar M."/>
            <person name="Saxena A.K."/>
        </authorList>
    </citation>
    <scope>NUCLEOTIDE SEQUENCE [LARGE SCALE GENOMIC DNA]</scope>
    <source>
        <strain evidence="1 2">D1-1</strain>
    </source>
</reference>
<keyword evidence="2" id="KW-1185">Reference proteome</keyword>
<comment type="caution">
    <text evidence="1">The sequence shown here is derived from an EMBL/GenBank/DDBJ whole genome shotgun (WGS) entry which is preliminary data.</text>
</comment>
<dbReference type="InterPro" id="IPR012477">
    <property type="entry name" value="Glyco_transf_52"/>
</dbReference>
<proteinExistence type="predicted"/>
<sequence>MNHDKKRTLLLVRTPLQAWLADKIIEQVGPLSIDLVYFTYHDSTKDRFYFSLLTPRSRRSLYLNVRRRNREAIHHAYIYLMKFFGRGFCGYDQVLLASFDNYLFRMLARRNRHAKLITFDDGTANIYPHSSYHDYTPSRLTWLYDLIFGAGSKEQFKEDINKHYTIYEGFNNIVEGDKLKVLCPWENDVFGWSGGTPVKFFIGQPFDEVVATGGLHEDDLLQLENLVSEQGIDYYLQHPRETRNLNVGGVLVGDAEKISEEVIAELCGGRKAIVYAWFSTVLFNLPDGRVRKVYLSIGDSYQEKVRSEMCKRAGCEVWRVNSAS</sequence>
<dbReference type="AlphaFoldDB" id="A0A7X5AL82"/>
<dbReference type="RefSeq" id="WP_161422349.1">
    <property type="nucleotide sequence ID" value="NZ_JARWMY010000014.1"/>
</dbReference>
<name>A0A7X5AL82_9GAMM</name>
<dbReference type="Proteomes" id="UP000448235">
    <property type="component" value="Unassembled WGS sequence"/>
</dbReference>
<accession>A0A7X5AL82</accession>
<dbReference type="Gene3D" id="3.30.370.20">
    <property type="match status" value="1"/>
</dbReference>
<evidence type="ECO:0000313" key="1">
    <source>
        <dbReference type="EMBL" id="NAW11579.1"/>
    </source>
</evidence>
<dbReference type="Pfam" id="PF07922">
    <property type="entry name" value="Glyco_transf_52"/>
    <property type="match status" value="1"/>
</dbReference>
<evidence type="ECO:0000313" key="2">
    <source>
        <dbReference type="Proteomes" id="UP000448235"/>
    </source>
</evidence>
<dbReference type="EMBL" id="WUTS01000001">
    <property type="protein sequence ID" value="NAW11579.1"/>
    <property type="molecule type" value="Genomic_DNA"/>
</dbReference>
<protein>
    <recommendedName>
        <fullName evidence="3">Glycosyltransferase family 52</fullName>
    </recommendedName>
</protein>